<dbReference type="SUPFAM" id="SSF53448">
    <property type="entry name" value="Nucleotide-diphospho-sugar transferases"/>
    <property type="match status" value="1"/>
</dbReference>
<name>A0ABU3DUT9_9FLAO</name>
<dbReference type="Gene3D" id="3.90.550.10">
    <property type="entry name" value="Spore Coat Polysaccharide Biosynthesis Protein SpsA, Chain A"/>
    <property type="match status" value="1"/>
</dbReference>
<dbReference type="Proteomes" id="UP001253848">
    <property type="component" value="Unassembled WGS sequence"/>
</dbReference>
<keyword evidence="3" id="KW-1185">Reference proteome</keyword>
<dbReference type="Pfam" id="PF13712">
    <property type="entry name" value="Glyco_tranf_2_5"/>
    <property type="match status" value="1"/>
</dbReference>
<comment type="caution">
    <text evidence="2">The sequence shown here is derived from an EMBL/GenBank/DDBJ whole genome shotgun (WGS) entry which is preliminary data.</text>
</comment>
<dbReference type="RefSeq" id="WP_311500168.1">
    <property type="nucleotide sequence ID" value="NZ_JAVRHN010000007.1"/>
</dbReference>
<protein>
    <submittedName>
        <fullName evidence="2">Glycosyltransferase</fullName>
    </submittedName>
</protein>
<dbReference type="InterPro" id="IPR059123">
    <property type="entry name" value="StrF_dom"/>
</dbReference>
<accession>A0ABU3DUT9</accession>
<organism evidence="2 3">
    <name type="scientific">Autumnicola psychrophila</name>
    <dbReference type="NCBI Taxonomy" id="3075592"/>
    <lineage>
        <taxon>Bacteria</taxon>
        <taxon>Pseudomonadati</taxon>
        <taxon>Bacteroidota</taxon>
        <taxon>Flavobacteriia</taxon>
        <taxon>Flavobacteriales</taxon>
        <taxon>Flavobacteriaceae</taxon>
        <taxon>Autumnicola</taxon>
    </lineage>
</organism>
<evidence type="ECO:0000259" key="1">
    <source>
        <dbReference type="Pfam" id="PF13712"/>
    </source>
</evidence>
<feature type="domain" description="Streptomycin biosynthesis protein StrF" evidence="1">
    <location>
        <begin position="6"/>
        <end position="190"/>
    </location>
</feature>
<proteinExistence type="predicted"/>
<evidence type="ECO:0000313" key="3">
    <source>
        <dbReference type="Proteomes" id="UP001253848"/>
    </source>
</evidence>
<evidence type="ECO:0000313" key="2">
    <source>
        <dbReference type="EMBL" id="MDT0686862.1"/>
    </source>
</evidence>
<reference evidence="2 3" key="1">
    <citation type="submission" date="2023-09" db="EMBL/GenBank/DDBJ databases">
        <authorList>
            <person name="Rey-Velasco X."/>
        </authorList>
    </citation>
    <scope>NUCLEOTIDE SEQUENCE [LARGE SCALE GENOMIC DNA]</scope>
    <source>
        <strain evidence="2 3">F225</strain>
    </source>
</reference>
<dbReference type="EMBL" id="JAVRHN010000007">
    <property type="protein sequence ID" value="MDT0686862.1"/>
    <property type="molecule type" value="Genomic_DNA"/>
</dbReference>
<sequence length="288" mass="33121">MIEFSIIVCSRRASLLKALESNIKDTIGCPYELIVLDNSKNKYSIFSAYNVGIEKSKGGILCFVHEDVLFHTRDWGGKLKNIFSQNLQVGIVGIAGSKIISDIASGWWEQPSKTLVKNVLQHRPDGRVEHLKGGFEDGNEEEVAVIDGVFMCLRRDGQIKFNENLEGFHNYDQSICLDYLRQGYRIVVTNKILLEHFSNGTIDSRWLNATYNFYKLYKQHLPKIIGDAELGDSERGQQISHFIFHCKNTGNAKLAFKFWLKLFKIKPLNPEHQNHFRYFLNFLRTKLG</sequence>
<dbReference type="InterPro" id="IPR029044">
    <property type="entry name" value="Nucleotide-diphossugar_trans"/>
</dbReference>
<gene>
    <name evidence="2" type="ORF">RM541_10830</name>
</gene>